<keyword evidence="4 9" id="KW-0812">Transmembrane</keyword>
<dbReference type="EMBL" id="JADNRY010000014">
    <property type="protein sequence ID" value="KAF9074245.1"/>
    <property type="molecule type" value="Genomic_DNA"/>
</dbReference>
<keyword evidence="7 9" id="KW-0472">Membrane</keyword>
<evidence type="ECO:0000313" key="10">
    <source>
        <dbReference type="EMBL" id="KAF9074245.1"/>
    </source>
</evidence>
<evidence type="ECO:0000256" key="3">
    <source>
        <dbReference type="ARBA" id="ARBA00017059"/>
    </source>
</evidence>
<dbReference type="GO" id="GO:0006465">
    <property type="term" value="P:signal peptide processing"/>
    <property type="evidence" value="ECO:0007669"/>
    <property type="project" value="InterPro"/>
</dbReference>
<comment type="function">
    <text evidence="8">Component of the signal peptidase complex (SPC) which catalyzes the cleavage of N-terminal signal sequences from nascent proteins as they are translocated into the lumen of the endoplasmic reticulum. Dispensable for SPC enzymatic activity.</text>
</comment>
<accession>A0A9P5Q616</accession>
<comment type="similarity">
    <text evidence="2">Belongs to the SPCS1 family.</text>
</comment>
<evidence type="ECO:0000256" key="6">
    <source>
        <dbReference type="ARBA" id="ARBA00022989"/>
    </source>
</evidence>
<dbReference type="GO" id="GO:0045047">
    <property type="term" value="P:protein targeting to ER"/>
    <property type="evidence" value="ECO:0007669"/>
    <property type="project" value="TreeGrafter"/>
</dbReference>
<reference evidence="10" key="1">
    <citation type="submission" date="2020-11" db="EMBL/GenBank/DDBJ databases">
        <authorList>
            <consortium name="DOE Joint Genome Institute"/>
            <person name="Ahrendt S."/>
            <person name="Riley R."/>
            <person name="Andreopoulos W."/>
            <person name="Labutti K."/>
            <person name="Pangilinan J."/>
            <person name="Ruiz-Duenas F.J."/>
            <person name="Barrasa J.M."/>
            <person name="Sanchez-Garcia M."/>
            <person name="Camarero S."/>
            <person name="Miyauchi S."/>
            <person name="Serrano A."/>
            <person name="Linde D."/>
            <person name="Babiker R."/>
            <person name="Drula E."/>
            <person name="Ayuso-Fernandez I."/>
            <person name="Pacheco R."/>
            <person name="Padilla G."/>
            <person name="Ferreira P."/>
            <person name="Barriuso J."/>
            <person name="Kellner H."/>
            <person name="Castanera R."/>
            <person name="Alfaro M."/>
            <person name="Ramirez L."/>
            <person name="Pisabarro A.G."/>
            <person name="Kuo A."/>
            <person name="Tritt A."/>
            <person name="Lipzen A."/>
            <person name="He G."/>
            <person name="Yan M."/>
            <person name="Ng V."/>
            <person name="Cullen D."/>
            <person name="Martin F."/>
            <person name="Rosso M.-N."/>
            <person name="Henrissat B."/>
            <person name="Hibbett D."/>
            <person name="Martinez A.T."/>
            <person name="Grigoriev I.V."/>
        </authorList>
    </citation>
    <scope>NUCLEOTIDE SEQUENCE</scope>
    <source>
        <strain evidence="10">AH 40177</strain>
    </source>
</reference>
<evidence type="ECO:0000256" key="2">
    <source>
        <dbReference type="ARBA" id="ARBA00005245"/>
    </source>
</evidence>
<comment type="caution">
    <text evidence="10">The sequence shown here is derived from an EMBL/GenBank/DDBJ whole genome shotgun (WGS) entry which is preliminary data.</text>
</comment>
<keyword evidence="11" id="KW-1185">Reference proteome</keyword>
<evidence type="ECO:0000256" key="7">
    <source>
        <dbReference type="ARBA" id="ARBA00023136"/>
    </source>
</evidence>
<evidence type="ECO:0000313" key="11">
    <source>
        <dbReference type="Proteomes" id="UP000772434"/>
    </source>
</evidence>
<proteinExistence type="inferred from homology"/>
<dbReference type="Proteomes" id="UP000772434">
    <property type="component" value="Unassembled WGS sequence"/>
</dbReference>
<comment type="subcellular location">
    <subcellularLocation>
        <location evidence="1">Endoplasmic reticulum membrane</location>
        <topology evidence="1">Multi-pass membrane protein</topology>
    </subcellularLocation>
</comment>
<dbReference type="Pfam" id="PF06645">
    <property type="entry name" value="SPC12"/>
    <property type="match status" value="1"/>
</dbReference>
<dbReference type="AlphaFoldDB" id="A0A9P5Q616"/>
<evidence type="ECO:0000256" key="4">
    <source>
        <dbReference type="ARBA" id="ARBA00022692"/>
    </source>
</evidence>
<organism evidence="10 11">
    <name type="scientific">Rhodocollybia butyracea</name>
    <dbReference type="NCBI Taxonomy" id="206335"/>
    <lineage>
        <taxon>Eukaryota</taxon>
        <taxon>Fungi</taxon>
        <taxon>Dikarya</taxon>
        <taxon>Basidiomycota</taxon>
        <taxon>Agaricomycotina</taxon>
        <taxon>Agaricomycetes</taxon>
        <taxon>Agaricomycetidae</taxon>
        <taxon>Agaricales</taxon>
        <taxon>Marasmiineae</taxon>
        <taxon>Omphalotaceae</taxon>
        <taxon>Rhodocollybia</taxon>
    </lineage>
</organism>
<evidence type="ECO:0000256" key="8">
    <source>
        <dbReference type="ARBA" id="ARBA00045204"/>
    </source>
</evidence>
<dbReference type="OrthoDB" id="263893at2759"/>
<feature type="transmembrane region" description="Helical" evidence="9">
    <location>
        <begin position="75"/>
        <end position="94"/>
    </location>
</feature>
<sequence>MTHNAKVEWEEIQETIRATLRSGPIDAHASAFCSNDTGHTTSTRKYHCKAQMDKVILAYFEGKIDFVGQQYVEEIARMWLISFAALSFILGYVFQSMKLTFGLLGASTVVLFAIVLPPWRMFNSHPVKWLPSKSSQDGDVDSDNKKRKRN</sequence>
<evidence type="ECO:0000256" key="1">
    <source>
        <dbReference type="ARBA" id="ARBA00004477"/>
    </source>
</evidence>
<protein>
    <recommendedName>
        <fullName evidence="3">Signal peptidase complex subunit 1</fullName>
    </recommendedName>
</protein>
<dbReference type="PANTHER" id="PTHR13202">
    <property type="entry name" value="MICROSOMAL SIGNAL PEPTIDASE 12 KDA SUBUNIT"/>
    <property type="match status" value="1"/>
</dbReference>
<dbReference type="PANTHER" id="PTHR13202:SF0">
    <property type="entry name" value="SIGNAL PEPTIDASE COMPLEX SUBUNIT 1"/>
    <property type="match status" value="1"/>
</dbReference>
<dbReference type="InterPro" id="IPR009542">
    <property type="entry name" value="Spc1/SPCS1"/>
</dbReference>
<name>A0A9P5Q616_9AGAR</name>
<keyword evidence="6 9" id="KW-1133">Transmembrane helix</keyword>
<evidence type="ECO:0000256" key="9">
    <source>
        <dbReference type="SAM" id="Phobius"/>
    </source>
</evidence>
<gene>
    <name evidence="10" type="ORF">BDP27DRAFT_1399794</name>
</gene>
<keyword evidence="5" id="KW-0256">Endoplasmic reticulum</keyword>
<dbReference type="GO" id="GO:0005787">
    <property type="term" value="C:signal peptidase complex"/>
    <property type="evidence" value="ECO:0007669"/>
    <property type="project" value="InterPro"/>
</dbReference>
<feature type="transmembrane region" description="Helical" evidence="9">
    <location>
        <begin position="101"/>
        <end position="119"/>
    </location>
</feature>
<evidence type="ECO:0000256" key="5">
    <source>
        <dbReference type="ARBA" id="ARBA00022824"/>
    </source>
</evidence>